<gene>
    <name evidence="2" type="primary">A09g516080.1_BraROA</name>
    <name evidence="2" type="ORF">IGI04_037235</name>
</gene>
<dbReference type="EMBL" id="JADBGQ010000008">
    <property type="protein sequence ID" value="KAG5385765.1"/>
    <property type="molecule type" value="Genomic_DNA"/>
</dbReference>
<feature type="region of interest" description="Disordered" evidence="1">
    <location>
        <begin position="1"/>
        <end position="55"/>
    </location>
</feature>
<comment type="caution">
    <text evidence="2">The sequence shown here is derived from an EMBL/GenBank/DDBJ whole genome shotgun (WGS) entry which is preliminary data.</text>
</comment>
<dbReference type="Proteomes" id="UP000823674">
    <property type="component" value="Chromosome A09"/>
</dbReference>
<feature type="compositionally biased region" description="Basic and acidic residues" evidence="1">
    <location>
        <begin position="1"/>
        <end position="21"/>
    </location>
</feature>
<keyword evidence="3" id="KW-1185">Reference proteome</keyword>
<organism evidence="2 3">
    <name type="scientific">Brassica rapa subsp. trilocularis</name>
    <dbReference type="NCBI Taxonomy" id="1813537"/>
    <lineage>
        <taxon>Eukaryota</taxon>
        <taxon>Viridiplantae</taxon>
        <taxon>Streptophyta</taxon>
        <taxon>Embryophyta</taxon>
        <taxon>Tracheophyta</taxon>
        <taxon>Spermatophyta</taxon>
        <taxon>Magnoliopsida</taxon>
        <taxon>eudicotyledons</taxon>
        <taxon>Gunneridae</taxon>
        <taxon>Pentapetalae</taxon>
        <taxon>rosids</taxon>
        <taxon>malvids</taxon>
        <taxon>Brassicales</taxon>
        <taxon>Brassicaceae</taxon>
        <taxon>Brassiceae</taxon>
        <taxon>Brassica</taxon>
    </lineage>
</organism>
<reference evidence="2 3" key="1">
    <citation type="submission" date="2021-03" db="EMBL/GenBank/DDBJ databases">
        <authorList>
            <person name="King G.J."/>
            <person name="Bancroft I."/>
            <person name="Baten A."/>
            <person name="Bloomfield J."/>
            <person name="Borpatragohain P."/>
            <person name="He Z."/>
            <person name="Irish N."/>
            <person name="Irwin J."/>
            <person name="Liu K."/>
            <person name="Mauleon R.P."/>
            <person name="Moore J."/>
            <person name="Morris R."/>
            <person name="Ostergaard L."/>
            <person name="Wang B."/>
            <person name="Wells R."/>
        </authorList>
    </citation>
    <scope>NUCLEOTIDE SEQUENCE [LARGE SCALE GENOMIC DNA]</scope>
    <source>
        <strain evidence="2">R-o-18</strain>
        <tissue evidence="2">Leaf</tissue>
    </source>
</reference>
<evidence type="ECO:0000256" key="1">
    <source>
        <dbReference type="SAM" id="MobiDB-lite"/>
    </source>
</evidence>
<proteinExistence type="predicted"/>
<sequence>MCSVFIDERGRDPQVKERAETDISVPHAPVRAATKGLGEQKASDSTEGKDHDDHRKTLFPLTSWQVGKVCLMLLNVSLKIFQHIPLYES</sequence>
<evidence type="ECO:0000313" key="3">
    <source>
        <dbReference type="Proteomes" id="UP000823674"/>
    </source>
</evidence>
<name>A0ABQ7LJF3_BRACM</name>
<protein>
    <submittedName>
        <fullName evidence="2">Uncharacterized protein</fullName>
    </submittedName>
</protein>
<evidence type="ECO:0000313" key="2">
    <source>
        <dbReference type="EMBL" id="KAG5385765.1"/>
    </source>
</evidence>
<feature type="compositionally biased region" description="Basic and acidic residues" evidence="1">
    <location>
        <begin position="41"/>
        <end position="55"/>
    </location>
</feature>
<accession>A0ABQ7LJF3</accession>